<evidence type="ECO:0000313" key="2">
    <source>
        <dbReference type="EMBL" id="MEV8465972.1"/>
    </source>
</evidence>
<dbReference type="Pfam" id="PF10135">
    <property type="entry name" value="Rod-binding"/>
    <property type="match status" value="1"/>
</dbReference>
<reference evidence="2 3" key="1">
    <citation type="submission" date="2024-07" db="EMBL/GenBank/DDBJ databases">
        <authorList>
            <person name="Kang M."/>
        </authorList>
    </citation>
    <scope>NUCLEOTIDE SEQUENCE [LARGE SCALE GENOMIC DNA]</scope>
    <source>
        <strain evidence="2 3">DFM31</strain>
    </source>
</reference>
<evidence type="ECO:0000313" key="3">
    <source>
        <dbReference type="Proteomes" id="UP001553161"/>
    </source>
</evidence>
<name>A0ABV3L327_9RHOB</name>
<keyword evidence="3" id="KW-1185">Reference proteome</keyword>
<dbReference type="InterPro" id="IPR019301">
    <property type="entry name" value="Flagellar_prot_FlgJ_N"/>
</dbReference>
<protein>
    <submittedName>
        <fullName evidence="2">Rod-binding protein</fullName>
    </submittedName>
</protein>
<feature type="domain" description="Flagellar protein FlgJ N-terminal" evidence="1">
    <location>
        <begin position="38"/>
        <end position="85"/>
    </location>
</feature>
<proteinExistence type="predicted"/>
<dbReference type="RefSeq" id="WP_366191783.1">
    <property type="nucleotide sequence ID" value="NZ_JBFBVU010000003.1"/>
</dbReference>
<dbReference type="EMBL" id="JBFBVU010000003">
    <property type="protein sequence ID" value="MEV8465972.1"/>
    <property type="molecule type" value="Genomic_DNA"/>
</dbReference>
<dbReference type="Proteomes" id="UP001553161">
    <property type="component" value="Unassembled WGS sequence"/>
</dbReference>
<organism evidence="2 3">
    <name type="scientific">Meridianimarinicoccus marinus</name>
    <dbReference type="NCBI Taxonomy" id="3231483"/>
    <lineage>
        <taxon>Bacteria</taxon>
        <taxon>Pseudomonadati</taxon>
        <taxon>Pseudomonadota</taxon>
        <taxon>Alphaproteobacteria</taxon>
        <taxon>Rhodobacterales</taxon>
        <taxon>Paracoccaceae</taxon>
        <taxon>Meridianimarinicoccus</taxon>
    </lineage>
</organism>
<sequence length="94" mass="9686">MTTPPAMTHGTPPDITTRQHAALHKAAQQLEAQFLAEMLKSTSAGTDESAFGGGSGEEQFQSFLHQAQADRMVAGGGIGLAESIFTALTRGVGG</sequence>
<accession>A0ABV3L327</accession>
<evidence type="ECO:0000259" key="1">
    <source>
        <dbReference type="Pfam" id="PF10135"/>
    </source>
</evidence>
<gene>
    <name evidence="2" type="ORF">AB0T83_04140</name>
</gene>
<comment type="caution">
    <text evidence="2">The sequence shown here is derived from an EMBL/GenBank/DDBJ whole genome shotgun (WGS) entry which is preliminary data.</text>
</comment>